<evidence type="ECO:0000313" key="1">
    <source>
        <dbReference type="EMBL" id="MFN1215521.1"/>
    </source>
</evidence>
<comment type="caution">
    <text evidence="1">The sequence shown here is derived from an EMBL/GenBank/DDBJ whole genome shotgun (WGS) entry which is preliminary data.</text>
</comment>
<reference evidence="1 2" key="1">
    <citation type="submission" date="2024-12" db="EMBL/GenBank/DDBJ databases">
        <title>Draft genome sequence of Chryseobacterium kwangjuense AG447.</title>
        <authorList>
            <person name="Cheptsov V.S."/>
            <person name="Belov A."/>
            <person name="Zavarzina A.G."/>
        </authorList>
    </citation>
    <scope>NUCLEOTIDE SEQUENCE [LARGE SCALE GENOMIC DNA]</scope>
    <source>
        <strain evidence="1 2">AG447</strain>
    </source>
</reference>
<protein>
    <recommendedName>
        <fullName evidence="3">DUF4843 domain-containing protein</fullName>
    </recommendedName>
</protein>
<dbReference type="PROSITE" id="PS51257">
    <property type="entry name" value="PROKAR_LIPOPROTEIN"/>
    <property type="match status" value="1"/>
</dbReference>
<sequence length="150" mass="16381">MTKEKNVFQKIATGFLFLMIAGLFTVLTSCKCEEEQDYEITHRIVYKAEGSAGVQIISARYHGYVGANLITAPNVSGNQWASPEVKMTHRLQAGKTNTEGTLAIIKATGADASSSLKVQIYVDGTLKKEVTATGQDLNIEAQYDIDFKVD</sequence>
<accession>A0ABW9JXC8</accession>
<dbReference type="EMBL" id="JBJXVJ010000001">
    <property type="protein sequence ID" value="MFN1215521.1"/>
    <property type="molecule type" value="Genomic_DNA"/>
</dbReference>
<keyword evidence="2" id="KW-1185">Reference proteome</keyword>
<evidence type="ECO:0000313" key="2">
    <source>
        <dbReference type="Proteomes" id="UP001634154"/>
    </source>
</evidence>
<evidence type="ECO:0008006" key="3">
    <source>
        <dbReference type="Google" id="ProtNLM"/>
    </source>
</evidence>
<organism evidence="1 2">
    <name type="scientific">Chryseobacterium kwangjuense</name>
    <dbReference type="NCBI Taxonomy" id="267125"/>
    <lineage>
        <taxon>Bacteria</taxon>
        <taxon>Pseudomonadati</taxon>
        <taxon>Bacteroidota</taxon>
        <taxon>Flavobacteriia</taxon>
        <taxon>Flavobacteriales</taxon>
        <taxon>Weeksellaceae</taxon>
        <taxon>Chryseobacterium group</taxon>
        <taxon>Chryseobacterium</taxon>
    </lineage>
</organism>
<proteinExistence type="predicted"/>
<dbReference type="Proteomes" id="UP001634154">
    <property type="component" value="Unassembled WGS sequence"/>
</dbReference>
<gene>
    <name evidence="1" type="ORF">ACKW6Q_00930</name>
</gene>
<dbReference type="RefSeq" id="WP_409355348.1">
    <property type="nucleotide sequence ID" value="NZ_JBJXVJ010000001.1"/>
</dbReference>
<name>A0ABW9JXC8_9FLAO</name>